<dbReference type="AlphaFoldDB" id="A0A0F9WTP9"/>
<dbReference type="GO" id="GO:0005576">
    <property type="term" value="C:extracellular region"/>
    <property type="evidence" value="ECO:0007669"/>
    <property type="project" value="UniProtKB-SubCell"/>
</dbReference>
<evidence type="ECO:0000259" key="3">
    <source>
        <dbReference type="Pfam" id="PF01522"/>
    </source>
</evidence>
<proteinExistence type="predicted"/>
<gene>
    <name evidence="4" type="ORF">LCGC14_0235370</name>
</gene>
<dbReference type="EMBL" id="LAZR01000116">
    <property type="protein sequence ID" value="KKN89691.1"/>
    <property type="molecule type" value="Genomic_DNA"/>
</dbReference>
<dbReference type="Gene3D" id="3.20.20.370">
    <property type="entry name" value="Glycoside hydrolase/deacetylase"/>
    <property type="match status" value="1"/>
</dbReference>
<sequence>MTDRPQVMLTFDDGTADHFDVAHLLNDYGLKGTFGIVTDKIGAVGFLLRETVSQDMKDMGHCICNHSNTHSWSGNGQPKPGVPVLDKDGLTADYLEAKKMLNDVGLHGDILMLPFGSTNVTGPDHLQELKEEFRWIRMTIGTPVPENLGWWAMTGGKRLYPSGYNDPVIGITAAADVRHPNAVREAVDNAIACGSLAVLVYHRVCHVVGDTMDVTWKRFQQDIDYIADRAGAGEIDCVTPLDLVGEK</sequence>
<comment type="subcellular location">
    <subcellularLocation>
        <location evidence="1">Secreted</location>
    </subcellularLocation>
</comment>
<organism evidence="4">
    <name type="scientific">marine sediment metagenome</name>
    <dbReference type="NCBI Taxonomy" id="412755"/>
    <lineage>
        <taxon>unclassified sequences</taxon>
        <taxon>metagenomes</taxon>
        <taxon>ecological metagenomes</taxon>
    </lineage>
</organism>
<dbReference type="PANTHER" id="PTHR34216:SF3">
    <property type="entry name" value="POLY-BETA-1,6-N-ACETYL-D-GLUCOSAMINE N-DEACETYLASE"/>
    <property type="match status" value="1"/>
</dbReference>
<dbReference type="Pfam" id="PF01522">
    <property type="entry name" value="Polysacc_deac_1"/>
    <property type="match status" value="1"/>
</dbReference>
<reference evidence="4" key="1">
    <citation type="journal article" date="2015" name="Nature">
        <title>Complex archaea that bridge the gap between prokaryotes and eukaryotes.</title>
        <authorList>
            <person name="Spang A."/>
            <person name="Saw J.H."/>
            <person name="Jorgensen S.L."/>
            <person name="Zaremba-Niedzwiedzka K."/>
            <person name="Martijn J."/>
            <person name="Lind A.E."/>
            <person name="van Eijk R."/>
            <person name="Schleper C."/>
            <person name="Guy L."/>
            <person name="Ettema T.J."/>
        </authorList>
    </citation>
    <scope>NUCLEOTIDE SEQUENCE</scope>
</reference>
<dbReference type="InterPro" id="IPR002509">
    <property type="entry name" value="NODB_dom"/>
</dbReference>
<dbReference type="SUPFAM" id="SSF88713">
    <property type="entry name" value="Glycoside hydrolase/deacetylase"/>
    <property type="match status" value="1"/>
</dbReference>
<comment type="caution">
    <text evidence="4">The sequence shown here is derived from an EMBL/GenBank/DDBJ whole genome shotgun (WGS) entry which is preliminary data.</text>
</comment>
<accession>A0A0F9WTP9</accession>
<protein>
    <recommendedName>
        <fullName evidence="3">NodB homology domain-containing protein</fullName>
    </recommendedName>
</protein>
<dbReference type="PANTHER" id="PTHR34216">
    <property type="match status" value="1"/>
</dbReference>
<dbReference type="InterPro" id="IPR051398">
    <property type="entry name" value="Polysacch_Deacetylase"/>
</dbReference>
<dbReference type="GO" id="GO:0005975">
    <property type="term" value="P:carbohydrate metabolic process"/>
    <property type="evidence" value="ECO:0007669"/>
    <property type="project" value="InterPro"/>
</dbReference>
<feature type="domain" description="NodB homology" evidence="3">
    <location>
        <begin position="2"/>
        <end position="121"/>
    </location>
</feature>
<evidence type="ECO:0000256" key="1">
    <source>
        <dbReference type="ARBA" id="ARBA00004613"/>
    </source>
</evidence>
<evidence type="ECO:0000256" key="2">
    <source>
        <dbReference type="ARBA" id="ARBA00022729"/>
    </source>
</evidence>
<dbReference type="GO" id="GO:0016810">
    <property type="term" value="F:hydrolase activity, acting on carbon-nitrogen (but not peptide) bonds"/>
    <property type="evidence" value="ECO:0007669"/>
    <property type="project" value="InterPro"/>
</dbReference>
<keyword evidence="2" id="KW-0732">Signal</keyword>
<name>A0A0F9WTP9_9ZZZZ</name>
<evidence type="ECO:0000313" key="4">
    <source>
        <dbReference type="EMBL" id="KKN89691.1"/>
    </source>
</evidence>
<dbReference type="InterPro" id="IPR011330">
    <property type="entry name" value="Glyco_hydro/deAcase_b/a-brl"/>
</dbReference>